<feature type="active site" description="Proton donor/acceptor" evidence="3">
    <location>
        <position position="234"/>
    </location>
</feature>
<dbReference type="PIRSF" id="PIRSF006241">
    <property type="entry name" value="HyI"/>
    <property type="match status" value="1"/>
</dbReference>
<dbReference type="InterPro" id="IPR026040">
    <property type="entry name" value="HyI-like"/>
</dbReference>
<proteinExistence type="inferred from homology"/>
<keyword evidence="6" id="KW-1185">Reference proteome</keyword>
<reference evidence="5 6" key="1">
    <citation type="submission" date="2019-09" db="EMBL/GenBank/DDBJ databases">
        <title>Bacillus ochoae sp. nov., Paenibacillus whitsoniae sp. nov., Paenibacillus spiritus sp. nov. Isolated from the Mars Exploration Rover during spacecraft assembly.</title>
        <authorList>
            <person name="Seuylemezian A."/>
            <person name="Vaishampayan P."/>
        </authorList>
    </citation>
    <scope>NUCLEOTIDE SEQUENCE [LARGE SCALE GENOMIC DNA]</scope>
    <source>
        <strain evidence="5 6">MER_111</strain>
    </source>
</reference>
<dbReference type="InterPro" id="IPR050417">
    <property type="entry name" value="Sugar_Epim/Isomerase"/>
</dbReference>
<accession>A0A5J5GAA0</accession>
<keyword evidence="1 2" id="KW-0413">Isomerase</keyword>
<dbReference type="InterPro" id="IPR036237">
    <property type="entry name" value="Xyl_isomerase-like_sf"/>
</dbReference>
<dbReference type="RefSeq" id="WP_150458053.1">
    <property type="nucleotide sequence ID" value="NZ_VYKK01000012.1"/>
</dbReference>
<comment type="caution">
    <text evidence="5">The sequence shown here is derived from an EMBL/GenBank/DDBJ whole genome shotgun (WGS) entry which is preliminary data.</text>
</comment>
<gene>
    <name evidence="5" type="ORF">F4V43_09750</name>
</gene>
<dbReference type="AlphaFoldDB" id="A0A5J5GAA0"/>
<organism evidence="5 6">
    <name type="scientific">Paenibacillus spiritus</name>
    <dbReference type="NCBI Taxonomy" id="2496557"/>
    <lineage>
        <taxon>Bacteria</taxon>
        <taxon>Bacillati</taxon>
        <taxon>Bacillota</taxon>
        <taxon>Bacilli</taxon>
        <taxon>Bacillales</taxon>
        <taxon>Paenibacillaceae</taxon>
        <taxon>Paenibacillus</taxon>
    </lineage>
</organism>
<evidence type="ECO:0000313" key="5">
    <source>
        <dbReference type="EMBL" id="KAA9004901.1"/>
    </source>
</evidence>
<dbReference type="Gene3D" id="3.20.20.150">
    <property type="entry name" value="Divalent-metal-dependent TIM barrel enzymes"/>
    <property type="match status" value="1"/>
</dbReference>
<protein>
    <submittedName>
        <fullName evidence="5">TIM barrel protein</fullName>
    </submittedName>
</protein>
<evidence type="ECO:0000256" key="3">
    <source>
        <dbReference type="PIRSR" id="PIRSR006241-50"/>
    </source>
</evidence>
<dbReference type="Proteomes" id="UP000367750">
    <property type="component" value="Unassembled WGS sequence"/>
</dbReference>
<sequence>MKISFNVETLFSGMPIEEAMRTLHRNGIRTLEFWSWKDKDIARVRQLRDELDMDIASIVVTPESLLDPSRRDALRDAVKGTAEAARELGCRRMVHTAGPAVPGVRPEDTRKRLIEGVEACLPILEEYEVITALEPLNNRIDRELADGCLTTSEEAFAIAEAVQHPLVKVCYDMYHVQIMEGNVLQRLQNRISLVGHIQGAGVPGRHELYLGELNYDYIFDAIKQMDYNGYVGVEYFPLHDPIEDLKQIHAKHHTG</sequence>
<name>A0A5J5GAA0_9BACL</name>
<evidence type="ECO:0000313" key="6">
    <source>
        <dbReference type="Proteomes" id="UP000367750"/>
    </source>
</evidence>
<comment type="similarity">
    <text evidence="2">Belongs to the hyi family.</text>
</comment>
<evidence type="ECO:0000256" key="1">
    <source>
        <dbReference type="ARBA" id="ARBA00023235"/>
    </source>
</evidence>
<dbReference type="PANTHER" id="PTHR43489">
    <property type="entry name" value="ISOMERASE"/>
    <property type="match status" value="1"/>
</dbReference>
<dbReference type="OrthoDB" id="9786584at2"/>
<dbReference type="SUPFAM" id="SSF51658">
    <property type="entry name" value="Xylose isomerase-like"/>
    <property type="match status" value="1"/>
</dbReference>
<dbReference type="Pfam" id="PF01261">
    <property type="entry name" value="AP_endonuc_2"/>
    <property type="match status" value="1"/>
</dbReference>
<evidence type="ECO:0000256" key="2">
    <source>
        <dbReference type="PIRNR" id="PIRNR006241"/>
    </source>
</evidence>
<dbReference type="PANTHER" id="PTHR43489:SF3">
    <property type="entry name" value="XYLOSE ISOMERASE DOMAIN PROTEIN TIM BARREL"/>
    <property type="match status" value="1"/>
</dbReference>
<feature type="active site" description="Proton donor/acceptor" evidence="3">
    <location>
        <position position="134"/>
    </location>
</feature>
<dbReference type="GO" id="GO:0016853">
    <property type="term" value="F:isomerase activity"/>
    <property type="evidence" value="ECO:0007669"/>
    <property type="project" value="UniProtKB-KW"/>
</dbReference>
<dbReference type="EMBL" id="VYKK01000012">
    <property type="protein sequence ID" value="KAA9004901.1"/>
    <property type="molecule type" value="Genomic_DNA"/>
</dbReference>
<dbReference type="InterPro" id="IPR013022">
    <property type="entry name" value="Xyl_isomerase-like_TIM-brl"/>
</dbReference>
<feature type="domain" description="Xylose isomerase-like TIM barrel" evidence="4">
    <location>
        <begin position="25"/>
        <end position="244"/>
    </location>
</feature>
<evidence type="ECO:0000259" key="4">
    <source>
        <dbReference type="Pfam" id="PF01261"/>
    </source>
</evidence>